<feature type="transmembrane region" description="Helical" evidence="1">
    <location>
        <begin position="242"/>
        <end position="265"/>
    </location>
</feature>
<keyword evidence="3" id="KW-1185">Reference proteome</keyword>
<organism evidence="2 3">
    <name type="scientific">Holothuria leucospilota</name>
    <name type="common">Black long sea cucumber</name>
    <name type="synonym">Mertensiothuria leucospilota</name>
    <dbReference type="NCBI Taxonomy" id="206669"/>
    <lineage>
        <taxon>Eukaryota</taxon>
        <taxon>Metazoa</taxon>
        <taxon>Echinodermata</taxon>
        <taxon>Eleutherozoa</taxon>
        <taxon>Echinozoa</taxon>
        <taxon>Holothuroidea</taxon>
        <taxon>Aspidochirotacea</taxon>
        <taxon>Aspidochirotida</taxon>
        <taxon>Holothuriidae</taxon>
        <taxon>Holothuria</taxon>
    </lineage>
</organism>
<feature type="transmembrane region" description="Helical" evidence="1">
    <location>
        <begin position="293"/>
        <end position="316"/>
    </location>
</feature>
<keyword evidence="1" id="KW-0812">Transmembrane</keyword>
<feature type="transmembrane region" description="Helical" evidence="1">
    <location>
        <begin position="14"/>
        <end position="30"/>
    </location>
</feature>
<reference evidence="2" key="1">
    <citation type="submission" date="2021-10" db="EMBL/GenBank/DDBJ databases">
        <title>Tropical sea cucumber genome reveals ecological adaptation and Cuvierian tubules defense mechanism.</title>
        <authorList>
            <person name="Chen T."/>
        </authorList>
    </citation>
    <scope>NUCLEOTIDE SEQUENCE</scope>
    <source>
        <strain evidence="2">Nanhai2018</strain>
        <tissue evidence="2">Muscle</tissue>
    </source>
</reference>
<accession>A0A9Q0YLL4</accession>
<feature type="transmembrane region" description="Helical" evidence="1">
    <location>
        <begin position="173"/>
        <end position="193"/>
    </location>
</feature>
<evidence type="ECO:0000313" key="2">
    <source>
        <dbReference type="EMBL" id="KAJ8021106.1"/>
    </source>
</evidence>
<dbReference type="EMBL" id="JAIZAY010000022">
    <property type="protein sequence ID" value="KAJ8021106.1"/>
    <property type="molecule type" value="Genomic_DNA"/>
</dbReference>
<gene>
    <name evidence="2" type="ORF">HOLleu_40880</name>
</gene>
<evidence type="ECO:0000256" key="1">
    <source>
        <dbReference type="SAM" id="Phobius"/>
    </source>
</evidence>
<proteinExistence type="predicted"/>
<feature type="transmembrane region" description="Helical" evidence="1">
    <location>
        <begin position="71"/>
        <end position="91"/>
    </location>
</feature>
<feature type="transmembrane region" description="Helical" evidence="1">
    <location>
        <begin position="363"/>
        <end position="380"/>
    </location>
</feature>
<protein>
    <submittedName>
        <fullName evidence="2">Uncharacterized protein</fullName>
    </submittedName>
</protein>
<comment type="caution">
    <text evidence="2">The sequence shown here is derived from an EMBL/GenBank/DDBJ whole genome shotgun (WGS) entry which is preliminary data.</text>
</comment>
<feature type="transmembrane region" description="Helical" evidence="1">
    <location>
        <begin position="136"/>
        <end position="161"/>
    </location>
</feature>
<name>A0A9Q0YLL4_HOLLE</name>
<keyword evidence="1" id="KW-0472">Membrane</keyword>
<sequence>MEIFVSFSLYLPCHLHYPFFWFYILVKNIWKRRFLSVTSRCYLLVLLSQNVYCGAYYIKHYFGRLDKFYRFASYLLSLWSLMVAIQLVCLITSLRRWFFNAYYVNVGNQWWTVLTEEAIARRFCPFNFSAFRPPKLVSLMFFCIFPMICNVLDVTHFHFYLQNFDPHPPLYKYVLFSSSIANIWYFSLFCYFIHLQLITLQVHFDSVIWFVKNHLGKLDLCQLKLNSCFNEYLWVRRLVHPWITFVICATAFGIAVHLACSYNIMFPNEESSLTTFAPTMPLANITEAQNVDFYLLSALIFVEKLGVLFLALFAVGGSDISYVWKRCCLTLNIMYTSRQDKFWLHFAKLIRNLNKMTSEDGKITDLLLPLLLIAIGILGIEQFGF</sequence>
<feature type="transmembrane region" description="Helical" evidence="1">
    <location>
        <begin position="42"/>
        <end position="59"/>
    </location>
</feature>
<dbReference type="Proteomes" id="UP001152320">
    <property type="component" value="Chromosome 22"/>
</dbReference>
<keyword evidence="1" id="KW-1133">Transmembrane helix</keyword>
<evidence type="ECO:0000313" key="3">
    <source>
        <dbReference type="Proteomes" id="UP001152320"/>
    </source>
</evidence>
<dbReference type="AlphaFoldDB" id="A0A9Q0YLL4"/>